<sequence length="374" mass="39455">MPPSVAAFTPAPASSSSSSSFNPSWQSTYPWIETPLIASAPMLNIAMPSLAVSVSSAGGIGFLAGGYDVSNLERNLQETVYLVERKDTSIRSVFHNTGTLPIGVGFLTWGADLESSVAAIKRYRPCAVWLFGPHTHPDDLIPWVNRERAVTYGGTKIWIQVGSVAEAVAAAEVLCPDVLVVQGSDAGGHGLAHSASILTLVPEVCDALKERGKSAIAVVAAGGIIDGRGIAASLALGSTGVVMGTRFLASAEANIARGYQYEILRASDGGVSTVRSTVYDRVRGIKGWPSRYDGRGVINRSYTDATECGMDDEENRRLYTGELEKGNSGWGPGGRLTTYAGSGVGLVKVTMPAAKILNQVRLETRNAIQRLAEP</sequence>
<evidence type="ECO:0000313" key="1">
    <source>
        <dbReference type="EMBL" id="KAK1138385.1"/>
    </source>
</evidence>
<keyword evidence="2" id="KW-1185">Reference proteome</keyword>
<dbReference type="Proteomes" id="UP001177260">
    <property type="component" value="Unassembled WGS sequence"/>
</dbReference>
<evidence type="ECO:0000313" key="2">
    <source>
        <dbReference type="Proteomes" id="UP001177260"/>
    </source>
</evidence>
<comment type="caution">
    <text evidence="1">The sequence shown here is derived from an EMBL/GenBank/DDBJ whole genome shotgun (WGS) entry which is preliminary data.</text>
</comment>
<proteinExistence type="predicted"/>
<dbReference type="EMBL" id="JAOPJF010000155">
    <property type="protein sequence ID" value="KAK1138385.1"/>
    <property type="molecule type" value="Genomic_DNA"/>
</dbReference>
<gene>
    <name evidence="1" type="ORF">N8T08_002649</name>
</gene>
<protein>
    <submittedName>
        <fullName evidence="1">Uncharacterized protein</fullName>
    </submittedName>
</protein>
<organism evidence="1 2">
    <name type="scientific">Aspergillus melleus</name>
    <dbReference type="NCBI Taxonomy" id="138277"/>
    <lineage>
        <taxon>Eukaryota</taxon>
        <taxon>Fungi</taxon>
        <taxon>Dikarya</taxon>
        <taxon>Ascomycota</taxon>
        <taxon>Pezizomycotina</taxon>
        <taxon>Eurotiomycetes</taxon>
        <taxon>Eurotiomycetidae</taxon>
        <taxon>Eurotiales</taxon>
        <taxon>Aspergillaceae</taxon>
        <taxon>Aspergillus</taxon>
        <taxon>Aspergillus subgen. Circumdati</taxon>
    </lineage>
</organism>
<reference evidence="1 2" key="1">
    <citation type="journal article" date="2023" name="ACS Omega">
        <title>Identification of the Neoaspergillic Acid Biosynthesis Gene Cluster by Establishing an In Vitro CRISPR-Ribonucleoprotein Genetic System in Aspergillus melleus.</title>
        <authorList>
            <person name="Yuan B."/>
            <person name="Grau M.F."/>
            <person name="Murata R.M."/>
            <person name="Torok T."/>
            <person name="Venkateswaran K."/>
            <person name="Stajich J.E."/>
            <person name="Wang C.C.C."/>
        </authorList>
    </citation>
    <scope>NUCLEOTIDE SEQUENCE [LARGE SCALE GENOMIC DNA]</scope>
    <source>
        <strain evidence="1 2">IMV 1140</strain>
    </source>
</reference>
<accession>A0ACC3ALL4</accession>
<name>A0ACC3ALL4_9EURO</name>